<dbReference type="AlphaFoldDB" id="A0AAQ3JN31"/>
<evidence type="ECO:0000256" key="1">
    <source>
        <dbReference type="ARBA" id="ARBA00008013"/>
    </source>
</evidence>
<accession>A0AAQ3JN31</accession>
<gene>
    <name evidence="2" type="ORF">Cni_G00804</name>
</gene>
<dbReference type="Proteomes" id="UP001327560">
    <property type="component" value="Chromosome 1"/>
</dbReference>
<dbReference type="EMBL" id="CP136890">
    <property type="protein sequence ID" value="WOK92113.1"/>
    <property type="molecule type" value="Genomic_DNA"/>
</dbReference>
<evidence type="ECO:0000313" key="3">
    <source>
        <dbReference type="Proteomes" id="UP001327560"/>
    </source>
</evidence>
<dbReference type="PANTHER" id="PTHR33433">
    <property type="entry name" value="FLOWERING-PROMOTING FACTOR 1-LIKE PROTEIN 1"/>
    <property type="match status" value="1"/>
</dbReference>
<organism evidence="2 3">
    <name type="scientific">Canna indica</name>
    <name type="common">Indian-shot</name>
    <dbReference type="NCBI Taxonomy" id="4628"/>
    <lineage>
        <taxon>Eukaryota</taxon>
        <taxon>Viridiplantae</taxon>
        <taxon>Streptophyta</taxon>
        <taxon>Embryophyta</taxon>
        <taxon>Tracheophyta</taxon>
        <taxon>Spermatophyta</taxon>
        <taxon>Magnoliopsida</taxon>
        <taxon>Liliopsida</taxon>
        <taxon>Zingiberales</taxon>
        <taxon>Cannaceae</taxon>
        <taxon>Canna</taxon>
    </lineage>
</organism>
<protein>
    <recommendedName>
        <fullName evidence="4">Flowering-promoting factor 1-like protein 3</fullName>
    </recommendedName>
</protein>
<name>A0AAQ3JN31_9LILI</name>
<dbReference type="InterPro" id="IPR039274">
    <property type="entry name" value="FPF1"/>
</dbReference>
<evidence type="ECO:0008006" key="4">
    <source>
        <dbReference type="Google" id="ProtNLM"/>
    </source>
</evidence>
<proteinExistence type="inferred from homology"/>
<comment type="similarity">
    <text evidence="1">Belongs to the FPF1 family.</text>
</comment>
<reference evidence="2 3" key="1">
    <citation type="submission" date="2023-10" db="EMBL/GenBank/DDBJ databases">
        <title>Chromosome-scale genome assembly provides insights into flower coloration mechanisms of Canna indica.</title>
        <authorList>
            <person name="Li C."/>
        </authorList>
    </citation>
    <scope>NUCLEOTIDE SEQUENCE [LARGE SCALE GENOMIC DNA]</scope>
    <source>
        <tissue evidence="2">Flower</tissue>
    </source>
</reference>
<evidence type="ECO:0000313" key="2">
    <source>
        <dbReference type="EMBL" id="WOK92113.1"/>
    </source>
</evidence>
<dbReference type="GO" id="GO:0009909">
    <property type="term" value="P:regulation of flower development"/>
    <property type="evidence" value="ECO:0007669"/>
    <property type="project" value="InterPro"/>
</dbReference>
<sequence>MWFELNFVAPVLNPTYEFMRVERSEECSMVLQNEHQLTFNACKRRRVLVHVPTNEVITSYEVLEAKLAELGWERYQDGGSDDGARPELLQFHKPSSVHLIPLPSDFSELRSVHMYDIVVKSHPR</sequence>
<keyword evidence="3" id="KW-1185">Reference proteome</keyword>